<evidence type="ECO:0000256" key="4">
    <source>
        <dbReference type="ARBA" id="ARBA00022840"/>
    </source>
</evidence>
<dbReference type="GO" id="GO:0005524">
    <property type="term" value="F:ATP binding"/>
    <property type="evidence" value="ECO:0007669"/>
    <property type="project" value="UniProtKB-KW"/>
</dbReference>
<accession>A0AAW0IPN9</accession>
<comment type="similarity">
    <text evidence="6">Belongs to the DEAD box helicase family.</text>
</comment>
<sequence length="323" mass="36115">MDQDALVDKDFPLFSKPTKHSKPTSTTSTSAQKIEANTPHIEKSTNLDHDTTTTTTTTFANLGLAEWAVQTCKELGMHKPTPVQTHCIPKILAGRDVLGLAQTGSGKTAAFALPILHRLAEDPFGIFGLVVTPTRELAYQLAEQFRALGSCLHLRCTVVVGGMDMLNQAKTLMTRPHLVIATPGRIKVLLEDNPDIPPLFSNTRFLVLDEADRVLDVGFEEELRVVFKCLPKNRQTLLFSATMTSELEALLELSANKAYFYEAYEGFKTVATLKQQYIFIPNNVKDVYLMHILSKMEDMGVRSAIIFVSTCRYYFLEQYSLNF</sequence>
<reference evidence="10 11" key="1">
    <citation type="journal article" date="2018" name="Sci. Data">
        <title>The draft genome sequence of cork oak.</title>
        <authorList>
            <person name="Ramos A.M."/>
            <person name="Usie A."/>
            <person name="Barbosa P."/>
            <person name="Barros P.M."/>
            <person name="Capote T."/>
            <person name="Chaves I."/>
            <person name="Simoes F."/>
            <person name="Abreu I."/>
            <person name="Carrasquinho I."/>
            <person name="Faro C."/>
            <person name="Guimaraes J.B."/>
            <person name="Mendonca D."/>
            <person name="Nobrega F."/>
            <person name="Rodrigues L."/>
            <person name="Saibo N.J.M."/>
            <person name="Varela M.C."/>
            <person name="Egas C."/>
            <person name="Matos J."/>
            <person name="Miguel C.M."/>
            <person name="Oliveira M.M."/>
            <person name="Ricardo C.P."/>
            <person name="Goncalves S."/>
        </authorList>
    </citation>
    <scope>NUCLEOTIDE SEQUENCE [LARGE SCALE GENOMIC DNA]</scope>
    <source>
        <strain evidence="11">cv. HL8</strain>
    </source>
</reference>
<dbReference type="CDD" id="cd17955">
    <property type="entry name" value="DEADc_DDX49"/>
    <property type="match status" value="1"/>
</dbReference>
<organism evidence="10 11">
    <name type="scientific">Quercus suber</name>
    <name type="common">Cork oak</name>
    <dbReference type="NCBI Taxonomy" id="58331"/>
    <lineage>
        <taxon>Eukaryota</taxon>
        <taxon>Viridiplantae</taxon>
        <taxon>Streptophyta</taxon>
        <taxon>Embryophyta</taxon>
        <taxon>Tracheophyta</taxon>
        <taxon>Spermatophyta</taxon>
        <taxon>Magnoliopsida</taxon>
        <taxon>eudicotyledons</taxon>
        <taxon>Gunneridae</taxon>
        <taxon>Pentapetalae</taxon>
        <taxon>rosids</taxon>
        <taxon>fabids</taxon>
        <taxon>Fagales</taxon>
        <taxon>Fagaceae</taxon>
        <taxon>Quercus</taxon>
    </lineage>
</organism>
<evidence type="ECO:0000259" key="9">
    <source>
        <dbReference type="PROSITE" id="PS51195"/>
    </source>
</evidence>
<dbReference type="GO" id="GO:0016787">
    <property type="term" value="F:hydrolase activity"/>
    <property type="evidence" value="ECO:0007669"/>
    <property type="project" value="UniProtKB-KW"/>
</dbReference>
<dbReference type="EMBL" id="PKMF04000953">
    <property type="protein sequence ID" value="KAK7816213.1"/>
    <property type="molecule type" value="Genomic_DNA"/>
</dbReference>
<evidence type="ECO:0000256" key="7">
    <source>
        <dbReference type="SAM" id="MobiDB-lite"/>
    </source>
</evidence>
<dbReference type="Pfam" id="PF00270">
    <property type="entry name" value="DEAD"/>
    <property type="match status" value="1"/>
</dbReference>
<dbReference type="PROSITE" id="PS00039">
    <property type="entry name" value="DEAD_ATP_HELICASE"/>
    <property type="match status" value="1"/>
</dbReference>
<feature type="short sequence motif" description="Q motif" evidence="5">
    <location>
        <begin position="57"/>
        <end position="85"/>
    </location>
</feature>
<keyword evidence="4 6" id="KW-0067">ATP-binding</keyword>
<evidence type="ECO:0000256" key="6">
    <source>
        <dbReference type="RuleBase" id="RU000492"/>
    </source>
</evidence>
<evidence type="ECO:0000256" key="3">
    <source>
        <dbReference type="ARBA" id="ARBA00022806"/>
    </source>
</evidence>
<dbReference type="PANTHER" id="PTHR47959:SF24">
    <property type="entry name" value="ATP-DEPENDENT RNA HELICASE"/>
    <property type="match status" value="1"/>
</dbReference>
<dbReference type="PROSITE" id="PS51192">
    <property type="entry name" value="HELICASE_ATP_BIND_1"/>
    <property type="match status" value="1"/>
</dbReference>
<dbReference type="InterPro" id="IPR011545">
    <property type="entry name" value="DEAD/DEAH_box_helicase_dom"/>
</dbReference>
<feature type="domain" description="DEAD-box RNA helicase Q" evidence="9">
    <location>
        <begin position="57"/>
        <end position="85"/>
    </location>
</feature>
<keyword evidence="2 6" id="KW-0378">Hydrolase</keyword>
<evidence type="ECO:0000313" key="11">
    <source>
        <dbReference type="Proteomes" id="UP000237347"/>
    </source>
</evidence>
<dbReference type="GO" id="GO:0005829">
    <property type="term" value="C:cytosol"/>
    <property type="evidence" value="ECO:0007669"/>
    <property type="project" value="TreeGrafter"/>
</dbReference>
<dbReference type="InterPro" id="IPR014014">
    <property type="entry name" value="RNA_helicase_DEAD_Q_motif"/>
</dbReference>
<dbReference type="GO" id="GO:0003676">
    <property type="term" value="F:nucleic acid binding"/>
    <property type="evidence" value="ECO:0007669"/>
    <property type="project" value="InterPro"/>
</dbReference>
<dbReference type="PROSITE" id="PS51195">
    <property type="entry name" value="Q_MOTIF"/>
    <property type="match status" value="1"/>
</dbReference>
<comment type="caution">
    <text evidence="10">The sequence shown here is derived from an EMBL/GenBank/DDBJ whole genome shotgun (WGS) entry which is preliminary data.</text>
</comment>
<dbReference type="InterPro" id="IPR027417">
    <property type="entry name" value="P-loop_NTPase"/>
</dbReference>
<evidence type="ECO:0000256" key="2">
    <source>
        <dbReference type="ARBA" id="ARBA00022801"/>
    </source>
</evidence>
<evidence type="ECO:0000259" key="8">
    <source>
        <dbReference type="PROSITE" id="PS51192"/>
    </source>
</evidence>
<dbReference type="InterPro" id="IPR014001">
    <property type="entry name" value="Helicase_ATP-bd"/>
</dbReference>
<dbReference type="SUPFAM" id="SSF52540">
    <property type="entry name" value="P-loop containing nucleoside triphosphate hydrolases"/>
    <property type="match status" value="1"/>
</dbReference>
<dbReference type="InterPro" id="IPR000629">
    <property type="entry name" value="RNA-helicase_DEAD-box_CS"/>
</dbReference>
<dbReference type="InterPro" id="IPR050079">
    <property type="entry name" value="DEAD_box_RNA_helicase"/>
</dbReference>
<proteinExistence type="inferred from homology"/>
<dbReference type="Gene3D" id="3.40.50.300">
    <property type="entry name" value="P-loop containing nucleotide triphosphate hydrolases"/>
    <property type="match status" value="1"/>
</dbReference>
<feature type="compositionally biased region" description="Basic and acidic residues" evidence="7">
    <location>
        <begin position="1"/>
        <end position="11"/>
    </location>
</feature>
<dbReference type="SMART" id="SM00487">
    <property type="entry name" value="DEXDc"/>
    <property type="match status" value="1"/>
</dbReference>
<dbReference type="PANTHER" id="PTHR47959">
    <property type="entry name" value="ATP-DEPENDENT RNA HELICASE RHLE-RELATED"/>
    <property type="match status" value="1"/>
</dbReference>
<gene>
    <name evidence="10" type="primary">RH36_1</name>
    <name evidence="10" type="ORF">CFP56_000600</name>
</gene>
<dbReference type="AlphaFoldDB" id="A0AAW0IPN9"/>
<protein>
    <submittedName>
        <fullName evidence="10">Dead-box atp-dependent rna helicase 36</fullName>
    </submittedName>
</protein>
<dbReference type="GO" id="GO:0003724">
    <property type="term" value="F:RNA helicase activity"/>
    <property type="evidence" value="ECO:0007669"/>
    <property type="project" value="InterPro"/>
</dbReference>
<keyword evidence="1 6" id="KW-0547">Nucleotide-binding</keyword>
<dbReference type="Proteomes" id="UP000237347">
    <property type="component" value="Unassembled WGS sequence"/>
</dbReference>
<evidence type="ECO:0000313" key="10">
    <source>
        <dbReference type="EMBL" id="KAK7816213.1"/>
    </source>
</evidence>
<feature type="domain" description="Helicase ATP-binding" evidence="8">
    <location>
        <begin position="88"/>
        <end position="261"/>
    </location>
</feature>
<evidence type="ECO:0000256" key="5">
    <source>
        <dbReference type="PROSITE-ProRule" id="PRU00552"/>
    </source>
</evidence>
<keyword evidence="11" id="KW-1185">Reference proteome</keyword>
<name>A0AAW0IPN9_QUESU</name>
<feature type="region of interest" description="Disordered" evidence="7">
    <location>
        <begin position="1"/>
        <end position="35"/>
    </location>
</feature>
<evidence type="ECO:0000256" key="1">
    <source>
        <dbReference type="ARBA" id="ARBA00022741"/>
    </source>
</evidence>
<keyword evidence="3 6" id="KW-0347">Helicase</keyword>